<keyword evidence="2 9" id="KW-0055">Arginine biosynthesis</keyword>
<dbReference type="PANTHER" id="PTHR23342">
    <property type="entry name" value="N-ACETYLGLUTAMATE SYNTHASE"/>
    <property type="match status" value="1"/>
</dbReference>
<sequence length="261" mass="27969">MDNIIVLKCGGSSIDELSDSFFDNVQSLINQGIHPVIVHGGGPAIQGMLEKLNVQFEFIDGLRKTTDEMMDVVEMVLTGSVNPTLSRRLNDHHINAVGISGADMDLLEATPLDYNKYGLVGEVSHVNVEVIHDLINQNIVPVISPIAFGKDGNKYNINADTAAGAVAAALNAKQLIFVTDVPGILQDGELLEEVTTETVEKLIQNNTIFGGMIPKVKAAMKGLKHNVSEVMIVNGKKSKMKNKKTLAGTTIKNAKLAVATA</sequence>
<evidence type="ECO:0000256" key="3">
    <source>
        <dbReference type="ARBA" id="ARBA00022605"/>
    </source>
</evidence>
<evidence type="ECO:0000256" key="2">
    <source>
        <dbReference type="ARBA" id="ARBA00022571"/>
    </source>
</evidence>
<evidence type="ECO:0000256" key="7">
    <source>
        <dbReference type="ARBA" id="ARBA00022840"/>
    </source>
</evidence>
<dbReference type="GO" id="GO:0003991">
    <property type="term" value="F:acetylglutamate kinase activity"/>
    <property type="evidence" value="ECO:0007669"/>
    <property type="project" value="UniProtKB-UniRule"/>
</dbReference>
<comment type="caution">
    <text evidence="11">The sequence shown here is derived from an EMBL/GenBank/DDBJ whole genome shotgun (WGS) entry which is preliminary data.</text>
</comment>
<dbReference type="GO" id="GO:0005737">
    <property type="term" value="C:cytoplasm"/>
    <property type="evidence" value="ECO:0007669"/>
    <property type="project" value="UniProtKB-SubCell"/>
</dbReference>
<feature type="site" description="Transition state stabilizer" evidence="9">
    <location>
        <position position="8"/>
    </location>
</feature>
<keyword evidence="4 9" id="KW-0808">Transferase</keyword>
<evidence type="ECO:0000256" key="8">
    <source>
        <dbReference type="ARBA" id="ARBA00048141"/>
    </source>
</evidence>
<dbReference type="PANTHER" id="PTHR23342:SF0">
    <property type="entry name" value="N-ACETYLGLUTAMATE SYNTHASE, MITOCHONDRIAL"/>
    <property type="match status" value="1"/>
</dbReference>
<keyword evidence="3 9" id="KW-0028">Amino-acid biosynthesis</keyword>
<evidence type="ECO:0000256" key="6">
    <source>
        <dbReference type="ARBA" id="ARBA00022777"/>
    </source>
</evidence>
<feature type="binding site" evidence="9">
    <location>
        <position position="63"/>
    </location>
    <ligand>
        <name>substrate</name>
    </ligand>
</feature>
<dbReference type="InterPro" id="IPR037528">
    <property type="entry name" value="ArgB"/>
</dbReference>
<accession>A0A9D1PL60</accession>
<dbReference type="EMBL" id="DXHX01000040">
    <property type="protein sequence ID" value="HIV73982.1"/>
    <property type="molecule type" value="Genomic_DNA"/>
</dbReference>
<protein>
    <recommendedName>
        <fullName evidence="9">Acetylglutamate kinase</fullName>
        <ecNumber evidence="9">2.7.2.8</ecNumber>
    </recommendedName>
    <alternativeName>
        <fullName evidence="9">N-acetyl-L-glutamate 5-phosphotransferase</fullName>
    </alternativeName>
    <alternativeName>
        <fullName evidence="9">NAG kinase</fullName>
        <shortName evidence="9">NAGK</shortName>
    </alternativeName>
</protein>
<dbReference type="CDD" id="cd04238">
    <property type="entry name" value="AAK_NAGK-like"/>
    <property type="match status" value="1"/>
</dbReference>
<feature type="site" description="Transition state stabilizer" evidence="9">
    <location>
        <position position="215"/>
    </location>
</feature>
<evidence type="ECO:0000313" key="11">
    <source>
        <dbReference type="EMBL" id="HIV73982.1"/>
    </source>
</evidence>
<keyword evidence="6 9" id="KW-0418">Kinase</keyword>
<dbReference type="Gene3D" id="3.40.1160.10">
    <property type="entry name" value="Acetylglutamate kinase-like"/>
    <property type="match status" value="1"/>
</dbReference>
<evidence type="ECO:0000256" key="1">
    <source>
        <dbReference type="ARBA" id="ARBA00004828"/>
    </source>
</evidence>
<dbReference type="InterPro" id="IPR036393">
    <property type="entry name" value="AceGlu_kinase-like_sf"/>
</dbReference>
<evidence type="ECO:0000256" key="5">
    <source>
        <dbReference type="ARBA" id="ARBA00022741"/>
    </source>
</evidence>
<feature type="domain" description="Aspartate/glutamate/uridylate kinase" evidence="10">
    <location>
        <begin position="3"/>
        <end position="234"/>
    </location>
</feature>
<comment type="function">
    <text evidence="9">Catalyzes the ATP-dependent phosphorylation of N-acetyl-L-glutamate.</text>
</comment>
<comment type="similarity">
    <text evidence="9">Belongs to the acetylglutamate kinase family. ArgB subfamily.</text>
</comment>
<dbReference type="InterPro" id="IPR004662">
    <property type="entry name" value="AcgluKinase_fam"/>
</dbReference>
<gene>
    <name evidence="9 11" type="primary">argB</name>
    <name evidence="11" type="ORF">H9895_02750</name>
</gene>
<dbReference type="NCBIfam" id="TIGR00761">
    <property type="entry name" value="argB"/>
    <property type="match status" value="1"/>
</dbReference>
<organism evidence="11 12">
    <name type="scientific">Candidatus Pseudogracilibacillus intestinigallinarum</name>
    <dbReference type="NCBI Taxonomy" id="2838742"/>
    <lineage>
        <taxon>Bacteria</taxon>
        <taxon>Bacillati</taxon>
        <taxon>Bacillota</taxon>
        <taxon>Bacilli</taxon>
        <taxon>Bacillales</taxon>
        <taxon>Bacillaceae</taxon>
        <taxon>Pseudogracilibacillus</taxon>
    </lineage>
</organism>
<dbReference type="InterPro" id="IPR001048">
    <property type="entry name" value="Asp/Glu/Uridylate_kinase"/>
</dbReference>
<reference evidence="11" key="1">
    <citation type="journal article" date="2021" name="PeerJ">
        <title>Extensive microbial diversity within the chicken gut microbiome revealed by metagenomics and culture.</title>
        <authorList>
            <person name="Gilroy R."/>
            <person name="Ravi A."/>
            <person name="Getino M."/>
            <person name="Pursley I."/>
            <person name="Horton D.L."/>
            <person name="Alikhan N.F."/>
            <person name="Baker D."/>
            <person name="Gharbi K."/>
            <person name="Hall N."/>
            <person name="Watson M."/>
            <person name="Adriaenssens E.M."/>
            <person name="Foster-Nyarko E."/>
            <person name="Jarju S."/>
            <person name="Secka A."/>
            <person name="Antonio M."/>
            <person name="Oren A."/>
            <person name="Chaudhuri R.R."/>
            <person name="La Ragione R."/>
            <person name="Hildebrand F."/>
            <person name="Pallen M.J."/>
        </authorList>
    </citation>
    <scope>NUCLEOTIDE SEQUENCE</scope>
    <source>
        <strain evidence="11">CHK169-2315</strain>
    </source>
</reference>
<proteinExistence type="inferred from homology"/>
<dbReference type="EC" id="2.7.2.8" evidence="9"/>
<feature type="binding site" evidence="9">
    <location>
        <begin position="41"/>
        <end position="42"/>
    </location>
    <ligand>
        <name>substrate</name>
    </ligand>
</feature>
<evidence type="ECO:0000256" key="4">
    <source>
        <dbReference type="ARBA" id="ARBA00022679"/>
    </source>
</evidence>
<name>A0A9D1PL60_9BACI</name>
<dbReference type="HAMAP" id="MF_00082">
    <property type="entry name" value="ArgB"/>
    <property type="match status" value="1"/>
</dbReference>
<keyword evidence="7 9" id="KW-0067">ATP-binding</keyword>
<comment type="pathway">
    <text evidence="1 9">Amino-acid biosynthesis; L-arginine biosynthesis; N(2)-acetyl-L-ornithine from L-glutamate: step 2/4.</text>
</comment>
<evidence type="ECO:0000256" key="9">
    <source>
        <dbReference type="HAMAP-Rule" id="MF_00082"/>
    </source>
</evidence>
<keyword evidence="9" id="KW-0963">Cytoplasm</keyword>
<dbReference type="GO" id="GO:0042450">
    <property type="term" value="P:L-arginine biosynthetic process via ornithine"/>
    <property type="evidence" value="ECO:0007669"/>
    <property type="project" value="UniProtKB-UniRule"/>
</dbReference>
<dbReference type="Proteomes" id="UP000823937">
    <property type="component" value="Unassembled WGS sequence"/>
</dbReference>
<dbReference type="AlphaFoldDB" id="A0A9D1PL60"/>
<keyword evidence="5 9" id="KW-0547">Nucleotide-binding</keyword>
<feature type="binding site" evidence="9">
    <location>
        <position position="156"/>
    </location>
    <ligand>
        <name>substrate</name>
    </ligand>
</feature>
<dbReference type="FunFam" id="3.40.1160.10:FF:000004">
    <property type="entry name" value="Acetylglutamate kinase"/>
    <property type="match status" value="1"/>
</dbReference>
<evidence type="ECO:0000259" key="10">
    <source>
        <dbReference type="Pfam" id="PF00696"/>
    </source>
</evidence>
<dbReference type="GO" id="GO:0005524">
    <property type="term" value="F:ATP binding"/>
    <property type="evidence" value="ECO:0007669"/>
    <property type="project" value="UniProtKB-UniRule"/>
</dbReference>
<comment type="catalytic activity">
    <reaction evidence="8 9">
        <text>N-acetyl-L-glutamate + ATP = N-acetyl-L-glutamyl 5-phosphate + ADP</text>
        <dbReference type="Rhea" id="RHEA:14629"/>
        <dbReference type="ChEBI" id="CHEBI:30616"/>
        <dbReference type="ChEBI" id="CHEBI:44337"/>
        <dbReference type="ChEBI" id="CHEBI:57936"/>
        <dbReference type="ChEBI" id="CHEBI:456216"/>
        <dbReference type="EC" id="2.7.2.8"/>
    </reaction>
</comment>
<reference evidence="11" key="2">
    <citation type="submission" date="2021-04" db="EMBL/GenBank/DDBJ databases">
        <authorList>
            <person name="Gilroy R."/>
        </authorList>
    </citation>
    <scope>NUCLEOTIDE SEQUENCE</scope>
    <source>
        <strain evidence="11">CHK169-2315</strain>
    </source>
</reference>
<comment type="subcellular location">
    <subcellularLocation>
        <location evidence="9">Cytoplasm</location>
    </subcellularLocation>
</comment>
<dbReference type="PIRSF" id="PIRSF000728">
    <property type="entry name" value="NAGK"/>
    <property type="match status" value="1"/>
</dbReference>
<dbReference type="SUPFAM" id="SSF53633">
    <property type="entry name" value="Carbamate kinase-like"/>
    <property type="match status" value="1"/>
</dbReference>
<dbReference type="Pfam" id="PF00696">
    <property type="entry name" value="AA_kinase"/>
    <property type="match status" value="1"/>
</dbReference>
<evidence type="ECO:0000313" key="12">
    <source>
        <dbReference type="Proteomes" id="UP000823937"/>
    </source>
</evidence>